<reference evidence="1" key="1">
    <citation type="journal article" date="2014" name="Genome Biol. Evol.">
        <title>Pangenome evidence for extensive interdomain horizontal transfer affecting lineage core and shell genes in uncultured planktonic thaumarchaeota and euryarchaeota.</title>
        <authorList>
            <person name="Deschamps P."/>
            <person name="Zivanovic Y."/>
            <person name="Moreira D."/>
            <person name="Rodriguez-Valera F."/>
            <person name="Lopez-Garcia P."/>
        </authorList>
    </citation>
    <scope>NUCLEOTIDE SEQUENCE</scope>
</reference>
<organism evidence="1">
    <name type="scientific">uncultured marine group II/III euryarchaeote KM3_86_F07</name>
    <dbReference type="NCBI Taxonomy" id="1456529"/>
    <lineage>
        <taxon>Archaea</taxon>
        <taxon>Methanobacteriati</taxon>
        <taxon>Methanobacteriota</taxon>
        <taxon>environmental samples</taxon>
    </lineage>
</organism>
<protein>
    <submittedName>
        <fullName evidence="1">Uncharacterized protein</fullName>
    </submittedName>
</protein>
<dbReference type="AlphaFoldDB" id="A0A075HU97"/>
<accession>A0A075HU97</accession>
<proteinExistence type="predicted"/>
<sequence length="183" mass="19827">MHCETESVADILNGRAAALAGFLFTVESNNERRGLSAGRLDNLNGFAHGRAGSDDIIDNDHPAGNFRTYDLPAFAVVFCLLAVEGERYMPVMILCECSGGRGSERNPLIGRAEQHKGIWFYRGQCCGVEAGQSSEQGAGVEESGVEEIRADPARFEGKLAETQYSAVNGEFQEFALAGRYDLL</sequence>
<name>A0A075HU97_9EURY</name>
<evidence type="ECO:0000313" key="1">
    <source>
        <dbReference type="EMBL" id="AIF19334.1"/>
    </source>
</evidence>
<dbReference type="EMBL" id="KF901135">
    <property type="protein sequence ID" value="AIF19334.1"/>
    <property type="molecule type" value="Genomic_DNA"/>
</dbReference>